<dbReference type="EMBL" id="BSFH01000099">
    <property type="protein sequence ID" value="GLK66214.1"/>
    <property type="molecule type" value="Genomic_DNA"/>
</dbReference>
<reference evidence="1" key="1">
    <citation type="journal article" date="2014" name="Int. J. Syst. Evol. Microbiol.">
        <title>Complete genome sequence of Corynebacterium casei LMG S-19264T (=DSM 44701T), isolated from a smear-ripened cheese.</title>
        <authorList>
            <consortium name="US DOE Joint Genome Institute (JGI-PGF)"/>
            <person name="Walter F."/>
            <person name="Albersmeier A."/>
            <person name="Kalinowski J."/>
            <person name="Ruckert C."/>
        </authorList>
    </citation>
    <scope>NUCLEOTIDE SEQUENCE</scope>
    <source>
        <strain evidence="1">VKM B-2222</strain>
    </source>
</reference>
<evidence type="ECO:0000313" key="2">
    <source>
        <dbReference type="Proteomes" id="UP001143349"/>
    </source>
</evidence>
<keyword evidence="2" id="KW-1185">Reference proteome</keyword>
<dbReference type="AlphaFoldDB" id="A0AAD3P3V0"/>
<dbReference type="RefSeq" id="WP_010392020.1">
    <property type="nucleotide sequence ID" value="NZ_BSFH01000099.1"/>
</dbReference>
<reference evidence="1" key="2">
    <citation type="submission" date="2023-01" db="EMBL/GenBank/DDBJ databases">
        <authorList>
            <person name="Sun Q."/>
            <person name="Evtushenko L."/>
        </authorList>
    </citation>
    <scope>NUCLEOTIDE SEQUENCE</scope>
    <source>
        <strain evidence="1">VKM B-2222</strain>
    </source>
</reference>
<proteinExistence type="predicted"/>
<protein>
    <submittedName>
        <fullName evidence="1">Uncharacterized protein</fullName>
    </submittedName>
</protein>
<accession>A0AAD3P3V0</accession>
<evidence type="ECO:0000313" key="1">
    <source>
        <dbReference type="EMBL" id="GLK66214.1"/>
    </source>
</evidence>
<sequence>MTKAPILRVYLEGSMLRSARAGSFNFMAVLRRAVEGAGWQVEWHETGHMARMAAPLRGGYALFHMEAPTHERALTFRRAYHYPFWQIEPVQQRWRFQVAKRSYDPATVDPEAAHTFAERLRTRVLPGPPPQRGKTVLVPLQGHIRRCRSFQSTSPVEMLDAVAATGRPTVATLHPREIYDDADHAALDQLAARYPNLKIGGDTMRILRDCAFVATQNSAVAFDGYLLGKPAVLFGQIDFHHIGLNVADLGVAEALARAETHAPDFDRYLFWFLQENSINASRPDAGARIIDAMRRGGWPIGTAPDA</sequence>
<dbReference type="Proteomes" id="UP001143349">
    <property type="component" value="Unassembled WGS sequence"/>
</dbReference>
<organism evidence="1 2">
    <name type="scientific">Paracoccus kondratievae</name>
    <dbReference type="NCBI Taxonomy" id="135740"/>
    <lineage>
        <taxon>Bacteria</taxon>
        <taxon>Pseudomonadati</taxon>
        <taxon>Pseudomonadota</taxon>
        <taxon>Alphaproteobacteria</taxon>
        <taxon>Rhodobacterales</taxon>
        <taxon>Paracoccaceae</taxon>
        <taxon>Paracoccus</taxon>
    </lineage>
</organism>
<gene>
    <name evidence="1" type="ORF">GCM10017635_36910</name>
</gene>
<name>A0AAD3P3V0_9RHOB</name>
<comment type="caution">
    <text evidence="1">The sequence shown here is derived from an EMBL/GenBank/DDBJ whole genome shotgun (WGS) entry which is preliminary data.</text>
</comment>